<feature type="domain" description="GFO/IDH/MocA-like oxidoreductase" evidence="2">
    <location>
        <begin position="129"/>
        <end position="259"/>
    </location>
</feature>
<dbReference type="RefSeq" id="WP_039000706.1">
    <property type="nucleotide sequence ID" value="NZ_CP014327.1"/>
</dbReference>
<dbReference type="GO" id="GO:0000166">
    <property type="term" value="F:nucleotide binding"/>
    <property type="evidence" value="ECO:0007669"/>
    <property type="project" value="InterPro"/>
</dbReference>
<sequence>MTNLRVGVVGLGYFSQFHLDAWRDIPSTTLAGVFDLDSARTQEIAAKYGVSGARSAAELAGQDLDIVDLVAPPPAHKALVEQFAKSGRILICQKPFCTSYEEAKAVCEFAKSRDCTLIIHENFRFQPWHRAIKTALDTGLLGEIYQARFALRPGDGRGPDAYLSRQPAFQSMPRLLIHETGVHFVDLFQYFFGPISSIYADLVRLNPAIKGEDAGILIAHHENGTRAVFDGNRLMDHATDSPRRTMGEMEIEGEKGTLRLSGMGEISFRAFGENEAVNIAVTAPVDEARFGGGCVQALCEHIVEARAGRVPFENTAEDYLSVILATQAAYRSAETGQKQSL</sequence>
<dbReference type="InterPro" id="IPR036291">
    <property type="entry name" value="NAD(P)-bd_dom_sf"/>
</dbReference>
<organism evidence="3 4">
    <name type="scientific">Falsihalocynthiibacter arcticus</name>
    <dbReference type="NCBI Taxonomy" id="1579316"/>
    <lineage>
        <taxon>Bacteria</taxon>
        <taxon>Pseudomonadati</taxon>
        <taxon>Pseudomonadota</taxon>
        <taxon>Alphaproteobacteria</taxon>
        <taxon>Rhodobacterales</taxon>
        <taxon>Roseobacteraceae</taxon>
        <taxon>Falsihalocynthiibacter</taxon>
    </lineage>
</organism>
<dbReference type="InterPro" id="IPR051317">
    <property type="entry name" value="Gfo/Idh/MocA_oxidoreduct"/>
</dbReference>
<dbReference type="InterPro" id="IPR055170">
    <property type="entry name" value="GFO_IDH_MocA-like_dom"/>
</dbReference>
<name>A0A126UWC4_9RHOB</name>
<evidence type="ECO:0008006" key="5">
    <source>
        <dbReference type="Google" id="ProtNLM"/>
    </source>
</evidence>
<accession>A0A126UWC4</accession>
<dbReference type="Proteomes" id="UP000070371">
    <property type="component" value="Chromosome"/>
</dbReference>
<dbReference type="OrthoDB" id="9792935at2"/>
<dbReference type="Gene3D" id="3.30.360.10">
    <property type="entry name" value="Dihydrodipicolinate Reductase, domain 2"/>
    <property type="match status" value="1"/>
</dbReference>
<dbReference type="Pfam" id="PF01408">
    <property type="entry name" value="GFO_IDH_MocA"/>
    <property type="match status" value="1"/>
</dbReference>
<dbReference type="SUPFAM" id="SSF51735">
    <property type="entry name" value="NAD(P)-binding Rossmann-fold domains"/>
    <property type="match status" value="1"/>
</dbReference>
<evidence type="ECO:0000259" key="2">
    <source>
        <dbReference type="Pfam" id="PF22725"/>
    </source>
</evidence>
<feature type="domain" description="Gfo/Idh/MocA-like oxidoreductase N-terminal" evidence="1">
    <location>
        <begin position="4"/>
        <end position="119"/>
    </location>
</feature>
<dbReference type="EMBL" id="CP014327">
    <property type="protein sequence ID" value="AML50373.1"/>
    <property type="molecule type" value="Genomic_DNA"/>
</dbReference>
<dbReference type="PANTHER" id="PTHR43708:SF8">
    <property type="entry name" value="OXIDOREDUCTASE"/>
    <property type="match status" value="1"/>
</dbReference>
<keyword evidence="4" id="KW-1185">Reference proteome</keyword>
<evidence type="ECO:0000259" key="1">
    <source>
        <dbReference type="Pfam" id="PF01408"/>
    </source>
</evidence>
<proteinExistence type="predicted"/>
<evidence type="ECO:0000313" key="4">
    <source>
        <dbReference type="Proteomes" id="UP000070371"/>
    </source>
</evidence>
<dbReference type="Pfam" id="PF22725">
    <property type="entry name" value="GFO_IDH_MocA_C3"/>
    <property type="match status" value="1"/>
</dbReference>
<gene>
    <name evidence="3" type="ORF">RC74_03020</name>
</gene>
<reference evidence="3 4" key="1">
    <citation type="submission" date="2016-02" db="EMBL/GenBank/DDBJ databases">
        <title>Complete genome sequence of Halocynthiibacter arcticus PAMC 20958t from arctic marine sediment.</title>
        <authorList>
            <person name="Lee Y.M."/>
            <person name="Baek K."/>
            <person name="Lee H.K."/>
            <person name="Shin S.C."/>
        </authorList>
    </citation>
    <scope>NUCLEOTIDE SEQUENCE [LARGE SCALE GENOMIC DNA]</scope>
    <source>
        <strain evidence="3">PAMC 20958</strain>
    </source>
</reference>
<dbReference type="Gene3D" id="3.40.50.720">
    <property type="entry name" value="NAD(P)-binding Rossmann-like Domain"/>
    <property type="match status" value="1"/>
</dbReference>
<dbReference type="InterPro" id="IPR000683">
    <property type="entry name" value="Gfo/Idh/MocA-like_OxRdtase_N"/>
</dbReference>
<dbReference type="AlphaFoldDB" id="A0A126UWC4"/>
<evidence type="ECO:0000313" key="3">
    <source>
        <dbReference type="EMBL" id="AML50373.1"/>
    </source>
</evidence>
<protein>
    <recommendedName>
        <fullName evidence="5">Dehydrogenase</fullName>
    </recommendedName>
</protein>
<dbReference type="SUPFAM" id="SSF55347">
    <property type="entry name" value="Glyceraldehyde-3-phosphate dehydrogenase-like, C-terminal domain"/>
    <property type="match status" value="1"/>
</dbReference>
<dbReference type="KEGG" id="hat:RC74_03020"/>
<dbReference type="STRING" id="1579316.RC74_03020"/>
<dbReference type="PANTHER" id="PTHR43708">
    <property type="entry name" value="CONSERVED EXPRESSED OXIDOREDUCTASE (EUROFUNG)"/>
    <property type="match status" value="1"/>
</dbReference>